<proteinExistence type="predicted"/>
<name>A0ACC3SKY4_9PEZI</name>
<accession>A0ACC3SKY4</accession>
<dbReference type="Proteomes" id="UP001320706">
    <property type="component" value="Unassembled WGS sequence"/>
</dbReference>
<sequence length="152" mass="16692">MAPYNEYQADTNENVMDTVTSRDYAAQDANFANRLRTVDSVTIPREVFEVMYSPPQRRTRGILRSTFGNPFPMPLMGFLIASTPLGCTLMGWRGAGGNGAALIGVFYFFGGMLQIIGAVMEWIIGNTFPFVVFASYGISNQHMGSKVAKIDA</sequence>
<organism evidence="1 2">
    <name type="scientific">Zalaria obscura</name>
    <dbReference type="NCBI Taxonomy" id="2024903"/>
    <lineage>
        <taxon>Eukaryota</taxon>
        <taxon>Fungi</taxon>
        <taxon>Dikarya</taxon>
        <taxon>Ascomycota</taxon>
        <taxon>Pezizomycotina</taxon>
        <taxon>Dothideomycetes</taxon>
        <taxon>Dothideomycetidae</taxon>
        <taxon>Dothideales</taxon>
        <taxon>Zalariaceae</taxon>
        <taxon>Zalaria</taxon>
    </lineage>
</organism>
<dbReference type="EMBL" id="JAMKPW020000010">
    <property type="protein sequence ID" value="KAK8214871.1"/>
    <property type="molecule type" value="Genomic_DNA"/>
</dbReference>
<protein>
    <submittedName>
        <fullName evidence="1">Uncharacterized protein</fullName>
    </submittedName>
</protein>
<evidence type="ECO:0000313" key="1">
    <source>
        <dbReference type="EMBL" id="KAK8214871.1"/>
    </source>
</evidence>
<reference evidence="1" key="1">
    <citation type="submission" date="2024-02" db="EMBL/GenBank/DDBJ databases">
        <title>Metagenome Assembled Genome of Zalaria obscura JY119.</title>
        <authorList>
            <person name="Vighnesh L."/>
            <person name="Jagadeeshwari U."/>
            <person name="Venkata Ramana C."/>
            <person name="Sasikala C."/>
        </authorList>
    </citation>
    <scope>NUCLEOTIDE SEQUENCE</scope>
    <source>
        <strain evidence="1">JY119</strain>
    </source>
</reference>
<keyword evidence="2" id="KW-1185">Reference proteome</keyword>
<evidence type="ECO:0000313" key="2">
    <source>
        <dbReference type="Proteomes" id="UP001320706"/>
    </source>
</evidence>
<comment type="caution">
    <text evidence="1">The sequence shown here is derived from an EMBL/GenBank/DDBJ whole genome shotgun (WGS) entry which is preliminary data.</text>
</comment>
<gene>
    <name evidence="1" type="ORF">M8818_002454</name>
</gene>